<dbReference type="RefSeq" id="WP_135262152.1">
    <property type="nucleotide sequence ID" value="NZ_SMLM01000001.1"/>
</dbReference>
<reference evidence="3 4" key="1">
    <citation type="submission" date="2019-03" db="EMBL/GenBank/DDBJ databases">
        <title>Ramlibacter henchirensis DSM 14656, whole genome shotgun sequence.</title>
        <authorList>
            <person name="Zhang X."/>
            <person name="Feng G."/>
            <person name="Zhu H."/>
        </authorList>
    </citation>
    <scope>NUCLEOTIDE SEQUENCE [LARGE SCALE GENOMIC DNA]</scope>
    <source>
        <strain evidence="3 4">DSM 14656</strain>
    </source>
</reference>
<evidence type="ECO:0000256" key="1">
    <source>
        <dbReference type="ARBA" id="ARBA00022801"/>
    </source>
</evidence>
<proteinExistence type="predicted"/>
<evidence type="ECO:0000313" key="4">
    <source>
        <dbReference type="Proteomes" id="UP000298180"/>
    </source>
</evidence>
<evidence type="ECO:0000259" key="2">
    <source>
        <dbReference type="Pfam" id="PF03061"/>
    </source>
</evidence>
<dbReference type="PANTHER" id="PTHR43240">
    <property type="entry name" value="1,4-DIHYDROXY-2-NAPHTHOYL-COA THIOESTERASE 1"/>
    <property type="match status" value="1"/>
</dbReference>
<dbReference type="CDD" id="cd03443">
    <property type="entry name" value="PaaI_thioesterase"/>
    <property type="match status" value="1"/>
</dbReference>
<dbReference type="InterPro" id="IPR029069">
    <property type="entry name" value="HotDog_dom_sf"/>
</dbReference>
<evidence type="ECO:0000313" key="3">
    <source>
        <dbReference type="EMBL" id="TFZ06066.1"/>
    </source>
</evidence>
<organism evidence="3 4">
    <name type="scientific">Ramlibacter henchirensis</name>
    <dbReference type="NCBI Taxonomy" id="204072"/>
    <lineage>
        <taxon>Bacteria</taxon>
        <taxon>Pseudomonadati</taxon>
        <taxon>Pseudomonadota</taxon>
        <taxon>Betaproteobacteria</taxon>
        <taxon>Burkholderiales</taxon>
        <taxon>Comamonadaceae</taxon>
        <taxon>Ramlibacter</taxon>
    </lineage>
</organism>
<dbReference type="InterPro" id="IPR006683">
    <property type="entry name" value="Thioestr_dom"/>
</dbReference>
<sequence>MPQDPDTSAQSARPPALDSARIQAVLEPLFPGTMGVKLLEASPDRIVGQMLVRPDLCTSGGILHGGAYMAFADTLGAVGTVVNMPQGKMTTTTDSSTKFTAGARVGTTVRGECVPLHRGRTTMVWQTSITNEAGKLCAVVTQTQLLMDARG</sequence>
<dbReference type="EMBL" id="SMLM01000001">
    <property type="protein sequence ID" value="TFZ06066.1"/>
    <property type="molecule type" value="Genomic_DNA"/>
</dbReference>
<name>A0A4Z0C3C2_9BURK</name>
<accession>A0A4Z0C3C2</accession>
<dbReference type="Pfam" id="PF03061">
    <property type="entry name" value="4HBT"/>
    <property type="match status" value="1"/>
</dbReference>
<feature type="domain" description="Thioesterase" evidence="2">
    <location>
        <begin position="60"/>
        <end position="138"/>
    </location>
</feature>
<dbReference type="SUPFAM" id="SSF54637">
    <property type="entry name" value="Thioesterase/thiol ester dehydrase-isomerase"/>
    <property type="match status" value="1"/>
</dbReference>
<dbReference type="GO" id="GO:0061522">
    <property type="term" value="F:1,4-dihydroxy-2-naphthoyl-CoA thioesterase activity"/>
    <property type="evidence" value="ECO:0007669"/>
    <property type="project" value="TreeGrafter"/>
</dbReference>
<dbReference type="InterPro" id="IPR003736">
    <property type="entry name" value="PAAI_dom"/>
</dbReference>
<keyword evidence="1" id="KW-0378">Hydrolase</keyword>
<keyword evidence="4" id="KW-1185">Reference proteome</keyword>
<dbReference type="AlphaFoldDB" id="A0A4Z0C3C2"/>
<protein>
    <submittedName>
        <fullName evidence="3">PaaI family thioesterase</fullName>
    </submittedName>
</protein>
<dbReference type="Gene3D" id="3.10.129.10">
    <property type="entry name" value="Hotdog Thioesterase"/>
    <property type="match status" value="1"/>
</dbReference>
<dbReference type="Proteomes" id="UP000298180">
    <property type="component" value="Unassembled WGS sequence"/>
</dbReference>
<dbReference type="PANTHER" id="PTHR43240:SF8">
    <property type="entry name" value="PHENYLACETIC ACID DEGRADATION-RELATED PROTEIN"/>
    <property type="match status" value="1"/>
</dbReference>
<dbReference type="GO" id="GO:0005829">
    <property type="term" value="C:cytosol"/>
    <property type="evidence" value="ECO:0007669"/>
    <property type="project" value="TreeGrafter"/>
</dbReference>
<gene>
    <name evidence="3" type="ORF">EZ313_05305</name>
</gene>
<dbReference type="OrthoDB" id="9798208at2"/>
<dbReference type="NCBIfam" id="TIGR00369">
    <property type="entry name" value="unchar_dom_1"/>
    <property type="match status" value="1"/>
</dbReference>
<comment type="caution">
    <text evidence="3">The sequence shown here is derived from an EMBL/GenBank/DDBJ whole genome shotgun (WGS) entry which is preliminary data.</text>
</comment>